<feature type="compositionally biased region" description="Polar residues" evidence="1">
    <location>
        <begin position="447"/>
        <end position="461"/>
    </location>
</feature>
<dbReference type="EMBL" id="JANTQA010000029">
    <property type="protein sequence ID" value="KAJ3441968.1"/>
    <property type="molecule type" value="Genomic_DNA"/>
</dbReference>
<organism evidence="2 3">
    <name type="scientific">Anaeramoeba flamelloides</name>
    <dbReference type="NCBI Taxonomy" id="1746091"/>
    <lineage>
        <taxon>Eukaryota</taxon>
        <taxon>Metamonada</taxon>
        <taxon>Anaeramoebidae</taxon>
        <taxon>Anaeramoeba</taxon>
    </lineage>
</organism>
<feature type="compositionally biased region" description="Basic and acidic residues" evidence="1">
    <location>
        <begin position="192"/>
        <end position="227"/>
    </location>
</feature>
<feature type="compositionally biased region" description="Polar residues" evidence="1">
    <location>
        <begin position="68"/>
        <end position="81"/>
    </location>
</feature>
<feature type="compositionally biased region" description="Basic and acidic residues" evidence="1">
    <location>
        <begin position="336"/>
        <end position="345"/>
    </location>
</feature>
<evidence type="ECO:0000313" key="3">
    <source>
        <dbReference type="Proteomes" id="UP001146793"/>
    </source>
</evidence>
<name>A0AAV7ZIX5_9EUKA</name>
<feature type="region of interest" description="Disordered" evidence="1">
    <location>
        <begin position="326"/>
        <end position="424"/>
    </location>
</feature>
<gene>
    <name evidence="2" type="ORF">M0812_13988</name>
</gene>
<feature type="compositionally biased region" description="Basic residues" evidence="1">
    <location>
        <begin position="244"/>
        <end position="268"/>
    </location>
</feature>
<dbReference type="Proteomes" id="UP001146793">
    <property type="component" value="Unassembled WGS sequence"/>
</dbReference>
<evidence type="ECO:0000313" key="2">
    <source>
        <dbReference type="EMBL" id="KAJ3441968.1"/>
    </source>
</evidence>
<feature type="compositionally biased region" description="Basic residues" evidence="1">
    <location>
        <begin position="164"/>
        <end position="191"/>
    </location>
</feature>
<sequence>MSESKRRFKWLSPFSKNKDKTKNNKVSKKQKRQFEKKEKKMNKKSESKKKQKKTKNKKENEQIRNNKKPQATKSPQIKITINKNLEKKVLKKKKKLLKKNKKPAHQRSRSKFILFRRKAKKVIRKSLQQGYTLESIRQELFNQGIKDPEKMFKFDLNKLEQKQQKKKTKKQKKAKKVNKKIQKKRPKKHVKRENPIRKNKKDEKGKEKDKPRDKVAGEKNKKKERNEKKNKRKRKERSTANEKKIKKNRPKKRKGTSSFKKEHKKPHPSKKEVDTNSVPGIEVSSSVSNLSSFKNEINFSTHSNSDQQFGTITSIQSFLKKQEKELNNKIQNTKTNQKENLKDLSEQSTLSELSEPSILTEDKEREDESKTDQEELKGYAKEDMQIEKHQIQEQGIDFDSDDFNDFSNSSLSDSSEDSSIDSDLGKSVFDLDWKSIIPSEDFEDVPTWSQEQTTYDSTSGEEISGSDDIFPTDENIFVKKGEMGTENENKQDNENKQENEKKQGKEKEKEDLIDEKIKIVEKKNDRNKEKIKHNEKEIAIEDHSQIPFSERKEILKHSFLKERFMIPKWYCIEINCVGLETPFFKQHFYYWMDPLSWRSRKLLTTEKRSTKRKRKGKR</sequence>
<feature type="compositionally biased region" description="Basic residues" evidence="1">
    <location>
        <begin position="39"/>
        <end position="56"/>
    </location>
</feature>
<feature type="region of interest" description="Disordered" evidence="1">
    <location>
        <begin position="1"/>
        <end position="113"/>
    </location>
</feature>
<feature type="region of interest" description="Disordered" evidence="1">
    <location>
        <begin position="440"/>
        <end position="510"/>
    </location>
</feature>
<feature type="compositionally biased region" description="Basic and acidic residues" evidence="1">
    <location>
        <begin position="476"/>
        <end position="510"/>
    </location>
</feature>
<feature type="compositionally biased region" description="Basic and acidic residues" evidence="1">
    <location>
        <begin position="360"/>
        <end position="391"/>
    </location>
</feature>
<feature type="region of interest" description="Disordered" evidence="1">
    <location>
        <begin position="156"/>
        <end position="287"/>
    </location>
</feature>
<protein>
    <submittedName>
        <fullName evidence="2">Uncharacterized protein</fullName>
    </submittedName>
</protein>
<dbReference type="AlphaFoldDB" id="A0AAV7ZIX5"/>
<accession>A0AAV7ZIX5</accession>
<reference evidence="2" key="1">
    <citation type="submission" date="2022-08" db="EMBL/GenBank/DDBJ databases">
        <title>Novel sulphate-reducing endosymbionts in the free-living metamonad Anaeramoeba.</title>
        <authorList>
            <person name="Jerlstrom-Hultqvist J."/>
            <person name="Cepicka I."/>
            <person name="Gallot-Lavallee L."/>
            <person name="Salas-Leiva D."/>
            <person name="Curtis B.A."/>
            <person name="Zahonova K."/>
            <person name="Pipaliya S."/>
            <person name="Dacks J."/>
            <person name="Roger A.J."/>
        </authorList>
    </citation>
    <scope>NUCLEOTIDE SEQUENCE</scope>
    <source>
        <strain evidence="2">Busselton2</strain>
    </source>
</reference>
<feature type="compositionally biased region" description="Basic residues" evidence="1">
    <location>
        <begin position="89"/>
        <end position="113"/>
    </location>
</feature>
<comment type="caution">
    <text evidence="2">The sequence shown here is derived from an EMBL/GenBank/DDBJ whole genome shotgun (WGS) entry which is preliminary data.</text>
</comment>
<proteinExistence type="predicted"/>
<evidence type="ECO:0000256" key="1">
    <source>
        <dbReference type="SAM" id="MobiDB-lite"/>
    </source>
</evidence>
<feature type="compositionally biased region" description="Low complexity" evidence="1">
    <location>
        <begin position="346"/>
        <end position="357"/>
    </location>
</feature>